<organism evidence="1 2">
    <name type="scientific">Botrimarina mediterranea</name>
    <dbReference type="NCBI Taxonomy" id="2528022"/>
    <lineage>
        <taxon>Bacteria</taxon>
        <taxon>Pseudomonadati</taxon>
        <taxon>Planctomycetota</taxon>
        <taxon>Planctomycetia</taxon>
        <taxon>Pirellulales</taxon>
        <taxon>Lacipirellulaceae</taxon>
        <taxon>Botrimarina</taxon>
    </lineage>
</organism>
<proteinExistence type="predicted"/>
<dbReference type="AlphaFoldDB" id="A0A518KC78"/>
<protein>
    <submittedName>
        <fullName evidence="1">Uncharacterized protein</fullName>
    </submittedName>
</protein>
<reference evidence="1 2" key="1">
    <citation type="submission" date="2019-02" db="EMBL/GenBank/DDBJ databases">
        <title>Deep-cultivation of Planctomycetes and their phenomic and genomic characterization uncovers novel biology.</title>
        <authorList>
            <person name="Wiegand S."/>
            <person name="Jogler M."/>
            <person name="Boedeker C."/>
            <person name="Pinto D."/>
            <person name="Vollmers J."/>
            <person name="Rivas-Marin E."/>
            <person name="Kohn T."/>
            <person name="Peeters S.H."/>
            <person name="Heuer A."/>
            <person name="Rast P."/>
            <person name="Oberbeckmann S."/>
            <person name="Bunk B."/>
            <person name="Jeske O."/>
            <person name="Meyerdierks A."/>
            <person name="Storesund J.E."/>
            <person name="Kallscheuer N."/>
            <person name="Luecker S."/>
            <person name="Lage O.M."/>
            <person name="Pohl T."/>
            <person name="Merkel B.J."/>
            <person name="Hornburger P."/>
            <person name="Mueller R.-W."/>
            <person name="Bruemmer F."/>
            <person name="Labrenz M."/>
            <person name="Spormann A.M."/>
            <person name="Op den Camp H."/>
            <person name="Overmann J."/>
            <person name="Amann R."/>
            <person name="Jetten M.S.M."/>
            <person name="Mascher T."/>
            <person name="Medema M.H."/>
            <person name="Devos D.P."/>
            <person name="Kaster A.-K."/>
            <person name="Ovreas L."/>
            <person name="Rohde M."/>
            <person name="Galperin M.Y."/>
            <person name="Jogler C."/>
        </authorList>
    </citation>
    <scope>NUCLEOTIDE SEQUENCE [LARGE SCALE GENOMIC DNA]</scope>
    <source>
        <strain evidence="1 2">Spa11</strain>
    </source>
</reference>
<keyword evidence="2" id="KW-1185">Reference proteome</keyword>
<name>A0A518KC78_9BACT</name>
<gene>
    <name evidence="1" type="ORF">Spa11_36180</name>
</gene>
<dbReference type="KEGG" id="bmei:Spa11_36180"/>
<evidence type="ECO:0000313" key="2">
    <source>
        <dbReference type="Proteomes" id="UP000316426"/>
    </source>
</evidence>
<evidence type="ECO:0000313" key="1">
    <source>
        <dbReference type="EMBL" id="QDV75401.1"/>
    </source>
</evidence>
<dbReference type="RefSeq" id="WP_145114643.1">
    <property type="nucleotide sequence ID" value="NZ_CP036349.1"/>
</dbReference>
<dbReference type="EMBL" id="CP036349">
    <property type="protein sequence ID" value="QDV75401.1"/>
    <property type="molecule type" value="Genomic_DNA"/>
</dbReference>
<sequence length="82" mass="9182">MAKSTLYMIGEPHCWVGSVHHQTRKLLRWTGERRSAARFTREQGAAVLEVIRADLRAHSPEAAACAKRLRMYPTTGGHPAEV</sequence>
<accession>A0A518KC78</accession>
<dbReference type="Proteomes" id="UP000316426">
    <property type="component" value="Chromosome"/>
</dbReference>